<comment type="caution">
    <text evidence="2">The sequence shown here is derived from an EMBL/GenBank/DDBJ whole genome shotgun (WGS) entry which is preliminary data.</text>
</comment>
<reference evidence="3" key="1">
    <citation type="journal article" date="2019" name="Microbiol. Resour. Announc.">
        <title>Draft Genomic Sequences of Streptomyces misionensis and Streptomyces albidoflavus, bacteria applied for phytopathogen biocontrol.</title>
        <authorList>
            <person name="Pylro V."/>
            <person name="Dias A."/>
            <person name="Andreote F."/>
            <person name="Varani A."/>
            <person name="Andreote C."/>
            <person name="Bernardo E."/>
            <person name="Martins T."/>
        </authorList>
    </citation>
    <scope>NUCLEOTIDE SEQUENCE [LARGE SCALE GENOMIC DNA]</scope>
    <source>
        <strain evidence="3">77</strain>
    </source>
</reference>
<dbReference type="EMBL" id="VOGX01000018">
    <property type="protein sequence ID" value="TWV27758.1"/>
    <property type="molecule type" value="Genomic_DNA"/>
</dbReference>
<organism evidence="2 3">
    <name type="scientific">Streptomyces albidoflavus</name>
    <dbReference type="NCBI Taxonomy" id="1886"/>
    <lineage>
        <taxon>Bacteria</taxon>
        <taxon>Bacillati</taxon>
        <taxon>Actinomycetota</taxon>
        <taxon>Actinomycetes</taxon>
        <taxon>Kitasatosporales</taxon>
        <taxon>Streptomycetaceae</taxon>
        <taxon>Streptomyces</taxon>
        <taxon>Streptomyces albidoflavus group</taxon>
    </lineage>
</organism>
<protein>
    <recommendedName>
        <fullName evidence="4">PE-PGRS family protein</fullName>
    </recommendedName>
</protein>
<feature type="compositionally biased region" description="Basic and acidic residues" evidence="1">
    <location>
        <begin position="279"/>
        <end position="292"/>
    </location>
</feature>
<evidence type="ECO:0000313" key="3">
    <source>
        <dbReference type="Proteomes" id="UP000318052"/>
    </source>
</evidence>
<sequence length="306" mass="34302">MEPAGRRIEKVPYGGPGLELFLADGPHPNARNQRPRAAGEPIPVPARLGHLHPVVATLKDEESRLVMPPALRRRSLLLLQGLAAAAVRRGYEVRKARSAFYPREGGVDVAVDGFAYTVSARQEFPESTNPERSTRLVLELAHGLGDRPGRWRDRKSRTLEEALGVILGEIEARAAEDARRRQDEQQAKAEREVRWRAALDEAKQQAVREQLAHVLREEARGWQEATALSAYCMALERRIQELDGTADESALESARRWLEWARAYAKSIDPLSGLPGMPRTREPTSEELEPHLRGWSPHGPERRGRG</sequence>
<proteinExistence type="predicted"/>
<evidence type="ECO:0008006" key="4">
    <source>
        <dbReference type="Google" id="ProtNLM"/>
    </source>
</evidence>
<gene>
    <name evidence="2" type="ORF">FRZ02_08525</name>
</gene>
<evidence type="ECO:0000256" key="1">
    <source>
        <dbReference type="SAM" id="MobiDB-lite"/>
    </source>
</evidence>
<name>A0ABY3H679_9ACTN</name>
<dbReference type="Proteomes" id="UP000318052">
    <property type="component" value="Unassembled WGS sequence"/>
</dbReference>
<feature type="region of interest" description="Disordered" evidence="1">
    <location>
        <begin position="269"/>
        <end position="306"/>
    </location>
</feature>
<keyword evidence="3" id="KW-1185">Reference proteome</keyword>
<evidence type="ECO:0000313" key="2">
    <source>
        <dbReference type="EMBL" id="TWV27758.1"/>
    </source>
</evidence>
<accession>A0ABY3H679</accession>